<comment type="caution">
    <text evidence="1">The sequence shown here is derived from an EMBL/GenBank/DDBJ whole genome shotgun (WGS) entry which is preliminary data.</text>
</comment>
<dbReference type="Proteomes" id="UP000652761">
    <property type="component" value="Unassembled WGS sequence"/>
</dbReference>
<evidence type="ECO:0000313" key="1">
    <source>
        <dbReference type="EMBL" id="MQL85126.1"/>
    </source>
</evidence>
<dbReference type="AlphaFoldDB" id="A0A843URV7"/>
<keyword evidence="2" id="KW-1185">Reference proteome</keyword>
<reference evidence="1" key="1">
    <citation type="submission" date="2017-07" db="EMBL/GenBank/DDBJ databases">
        <title>Taro Niue Genome Assembly and Annotation.</title>
        <authorList>
            <person name="Atibalentja N."/>
            <person name="Keating K."/>
            <person name="Fields C.J."/>
        </authorList>
    </citation>
    <scope>NUCLEOTIDE SEQUENCE</scope>
    <source>
        <strain evidence="1">Niue_2</strain>
        <tissue evidence="1">Leaf</tissue>
    </source>
</reference>
<evidence type="ECO:0000313" key="2">
    <source>
        <dbReference type="Proteomes" id="UP000652761"/>
    </source>
</evidence>
<name>A0A843URV7_COLES</name>
<accession>A0A843URV7</accession>
<proteinExistence type="predicted"/>
<organism evidence="1 2">
    <name type="scientific">Colocasia esculenta</name>
    <name type="common">Wild taro</name>
    <name type="synonym">Arum esculentum</name>
    <dbReference type="NCBI Taxonomy" id="4460"/>
    <lineage>
        <taxon>Eukaryota</taxon>
        <taxon>Viridiplantae</taxon>
        <taxon>Streptophyta</taxon>
        <taxon>Embryophyta</taxon>
        <taxon>Tracheophyta</taxon>
        <taxon>Spermatophyta</taxon>
        <taxon>Magnoliopsida</taxon>
        <taxon>Liliopsida</taxon>
        <taxon>Araceae</taxon>
        <taxon>Aroideae</taxon>
        <taxon>Colocasieae</taxon>
        <taxon>Colocasia</taxon>
    </lineage>
</organism>
<dbReference type="EMBL" id="NMUH01000810">
    <property type="protein sequence ID" value="MQL85126.1"/>
    <property type="molecule type" value="Genomic_DNA"/>
</dbReference>
<gene>
    <name evidence="1" type="ORF">Taro_017642</name>
</gene>
<protein>
    <submittedName>
        <fullName evidence="1">Uncharacterized protein</fullName>
    </submittedName>
</protein>
<sequence length="159" mass="16920">MVTSLVGCPMFSISQAISSGLCPGTCAVPSSALLVGGTDTSCRHWSLTSPFPVPHSSEPKPGSLEVSGMGLRPCGPQPVVMADRRNWGGGGDDPEESTQRMIERIWESLTDIWMRMDQQAPVPPVTGEAVPVAPVQPPLGVERALSWVYGHQLSMLVPD</sequence>